<evidence type="ECO:0000313" key="7">
    <source>
        <dbReference type="EMBL" id="MCL7045278.1"/>
    </source>
</evidence>
<evidence type="ECO:0000256" key="4">
    <source>
        <dbReference type="ARBA" id="ARBA00023180"/>
    </source>
</evidence>
<dbReference type="AlphaFoldDB" id="A0AA41VQC2"/>
<feature type="transmembrane region" description="Helical" evidence="5">
    <location>
        <begin position="27"/>
        <end position="46"/>
    </location>
</feature>
<comment type="subcellular location">
    <subcellularLocation>
        <location evidence="1">Golgi apparatus membrane</location>
        <topology evidence="1">Single-pass type II membrane protein</topology>
    </subcellularLocation>
</comment>
<dbReference type="EMBL" id="JAJJMA010268045">
    <property type="protein sequence ID" value="MCL7045278.1"/>
    <property type="molecule type" value="Genomic_DNA"/>
</dbReference>
<feature type="domain" description="Glycosyltransferase 61 catalytic" evidence="6">
    <location>
        <begin position="292"/>
        <end position="383"/>
    </location>
</feature>
<dbReference type="GO" id="GO:0016763">
    <property type="term" value="F:pentosyltransferase activity"/>
    <property type="evidence" value="ECO:0007669"/>
    <property type="project" value="UniProtKB-ARBA"/>
</dbReference>
<dbReference type="InterPro" id="IPR007657">
    <property type="entry name" value="Glycosyltransferase_61"/>
</dbReference>
<evidence type="ECO:0000259" key="6">
    <source>
        <dbReference type="Pfam" id="PF04577"/>
    </source>
</evidence>
<keyword evidence="3" id="KW-0808">Transferase</keyword>
<accession>A0AA41VQC2</accession>
<evidence type="ECO:0000256" key="2">
    <source>
        <dbReference type="ARBA" id="ARBA00022676"/>
    </source>
</evidence>
<dbReference type="InterPro" id="IPR049625">
    <property type="entry name" value="Glyco_transf_61_cat"/>
</dbReference>
<keyword evidence="8" id="KW-1185">Reference proteome</keyword>
<comment type="caution">
    <text evidence="7">The sequence shown here is derived from an EMBL/GenBank/DDBJ whole genome shotgun (WGS) entry which is preliminary data.</text>
</comment>
<dbReference type="Proteomes" id="UP001177140">
    <property type="component" value="Unassembled WGS sequence"/>
</dbReference>
<keyword evidence="2" id="KW-0328">Glycosyltransferase</keyword>
<proteinExistence type="predicted"/>
<keyword evidence="5" id="KW-0472">Membrane</keyword>
<sequence length="478" mass="54357">MDKSEKNDIGLEKIFSKSFCQYGATKFGYKAFVGGLLIILFTSFAIRKYLTSLYPIITKYVCMPMVNVCFLPAVNSQLATSARLRKLMGANRMLPVAVCNVVEPRSDFCEIEGDIRVEEKSSSIYFASSTNESWRIKPYARKGDNRAMNRVTELSIKSFLENDKQAAAPDCSMKHNTPAIIFSVGGYTGNQFHDFTEILLPLFLTSHHFHREVQFLTTNSKPHWLKKYEPVIKQLSRYPTIDIDKEGDIIHCYQKVIVGLKHHKDLGVDPTKIPRGYSLTDFAKFLTMSYSLERSSAIKMDEKTGKKKPRLLLLSRKKTRRFTNEEEIVTMAKDLGYEVIVGEPGVTATLSNFTHIVNSCDVMVAIHGAGCTNLLFLPSNAILIQIFPLGPLEKFGKRIYGEPALAMNLRYLEYKIKVEESSLVEQYPSDHDVFRDPRSFFKQGWSAVKAVYLDKQNVKLDIARFRGTLLEALELLHH</sequence>
<protein>
    <recommendedName>
        <fullName evidence="6">Glycosyltransferase 61 catalytic domain-containing protein</fullName>
    </recommendedName>
</protein>
<dbReference type="GO" id="GO:0000139">
    <property type="term" value="C:Golgi membrane"/>
    <property type="evidence" value="ECO:0007669"/>
    <property type="project" value="UniProtKB-SubCell"/>
</dbReference>
<evidence type="ECO:0000313" key="8">
    <source>
        <dbReference type="Proteomes" id="UP001177140"/>
    </source>
</evidence>
<organism evidence="7 8">
    <name type="scientific">Papaver nudicaule</name>
    <name type="common">Iceland poppy</name>
    <dbReference type="NCBI Taxonomy" id="74823"/>
    <lineage>
        <taxon>Eukaryota</taxon>
        <taxon>Viridiplantae</taxon>
        <taxon>Streptophyta</taxon>
        <taxon>Embryophyta</taxon>
        <taxon>Tracheophyta</taxon>
        <taxon>Spermatophyta</taxon>
        <taxon>Magnoliopsida</taxon>
        <taxon>Ranunculales</taxon>
        <taxon>Papaveraceae</taxon>
        <taxon>Papaveroideae</taxon>
        <taxon>Papaver</taxon>
    </lineage>
</organism>
<name>A0AA41VQC2_PAPNU</name>
<evidence type="ECO:0000256" key="1">
    <source>
        <dbReference type="ARBA" id="ARBA00004323"/>
    </source>
</evidence>
<reference evidence="7" key="1">
    <citation type="submission" date="2022-03" db="EMBL/GenBank/DDBJ databases">
        <title>A functionally conserved STORR gene fusion in Papaver species that diverged 16.8 million years ago.</title>
        <authorList>
            <person name="Catania T."/>
        </authorList>
    </citation>
    <scope>NUCLEOTIDE SEQUENCE</scope>
    <source>
        <strain evidence="7">S-191538</strain>
    </source>
</reference>
<keyword evidence="5" id="KW-1133">Transmembrane helix</keyword>
<gene>
    <name evidence="7" type="ORF">MKW94_007107</name>
</gene>
<evidence type="ECO:0000256" key="3">
    <source>
        <dbReference type="ARBA" id="ARBA00022679"/>
    </source>
</evidence>
<keyword evidence="5" id="KW-0812">Transmembrane</keyword>
<dbReference type="PANTHER" id="PTHR20961:SF5">
    <property type="entry name" value="GLYCOSYLTRANSFERASE-RELATED"/>
    <property type="match status" value="1"/>
</dbReference>
<dbReference type="Pfam" id="PF04577">
    <property type="entry name" value="Glyco_transf_61"/>
    <property type="match status" value="1"/>
</dbReference>
<evidence type="ECO:0000256" key="5">
    <source>
        <dbReference type="SAM" id="Phobius"/>
    </source>
</evidence>
<keyword evidence="4" id="KW-0325">Glycoprotein</keyword>
<dbReference type="PANTHER" id="PTHR20961">
    <property type="entry name" value="GLYCOSYLTRANSFERASE"/>
    <property type="match status" value="1"/>
</dbReference>